<organism evidence="6 7">
    <name type="scientific">Streptomyces chattanoogensis</name>
    <dbReference type="NCBI Taxonomy" id="66876"/>
    <lineage>
        <taxon>Bacteria</taxon>
        <taxon>Bacillati</taxon>
        <taxon>Actinomycetota</taxon>
        <taxon>Actinomycetes</taxon>
        <taxon>Kitasatosporales</taxon>
        <taxon>Streptomycetaceae</taxon>
        <taxon>Streptomyces</taxon>
    </lineage>
</organism>
<evidence type="ECO:0000256" key="4">
    <source>
        <dbReference type="SAM" id="SignalP"/>
    </source>
</evidence>
<keyword evidence="7" id="KW-1185">Reference proteome</keyword>
<dbReference type="PANTHER" id="PTHR30085">
    <property type="entry name" value="AMINO ACID ABC TRANSPORTER PERMEASE"/>
    <property type="match status" value="1"/>
</dbReference>
<dbReference type="SMART" id="SM00062">
    <property type="entry name" value="PBPb"/>
    <property type="match status" value="1"/>
</dbReference>
<protein>
    <recommendedName>
        <fullName evidence="5">Solute-binding protein family 3/N-terminal domain-containing protein</fullName>
    </recommendedName>
</protein>
<comment type="similarity">
    <text evidence="1">Belongs to the bacterial solute-binding protein 3 family.</text>
</comment>
<keyword evidence="3 4" id="KW-0732">Signal</keyword>
<sequence>MAAVLALGALTASACADDQPPSLFADGKVLVGTKNDQPGTAVVRNYKFSGFDTTVARQVLKAVGAKADFGIVPSEDRRAVLTDKTKDLVVATYSITVDRMKALDFAGPYATTYQGLMVRRNDNRIKKPDDVNGKRVCTWPGTTSATTLEGPQYDRIAVYEQPDASTCINDLKVKKTADAVSTDQMILYGFTQENPDLKVVPDITYGSANQYGIAMAKGHRQDCLKLRDALREYIGDNTWSQDFATSLPSIPKADATWETDFKPRIETVDSLSCRDRPRT</sequence>
<dbReference type="GO" id="GO:0005576">
    <property type="term" value="C:extracellular region"/>
    <property type="evidence" value="ECO:0007669"/>
    <property type="project" value="TreeGrafter"/>
</dbReference>
<dbReference type="PATRIC" id="fig|66876.3.peg.1049"/>
<evidence type="ECO:0000313" key="7">
    <source>
        <dbReference type="Proteomes" id="UP000037982"/>
    </source>
</evidence>
<evidence type="ECO:0000256" key="1">
    <source>
        <dbReference type="ARBA" id="ARBA00010333"/>
    </source>
</evidence>
<accession>A0A0N0H3N8</accession>
<evidence type="ECO:0000313" key="6">
    <source>
        <dbReference type="EMBL" id="KPC66412.1"/>
    </source>
</evidence>
<dbReference type="GO" id="GO:0030288">
    <property type="term" value="C:outer membrane-bounded periplasmic space"/>
    <property type="evidence" value="ECO:0007669"/>
    <property type="project" value="TreeGrafter"/>
</dbReference>
<gene>
    <name evidence="6" type="ORF">ADL29_04745</name>
</gene>
<dbReference type="PANTHER" id="PTHR30085:SF6">
    <property type="entry name" value="ABC TRANSPORTER GLUTAMINE-BINDING PROTEIN GLNH"/>
    <property type="match status" value="1"/>
</dbReference>
<dbReference type="AlphaFoldDB" id="A0A0N0H3N8"/>
<dbReference type="Gene3D" id="3.40.190.10">
    <property type="entry name" value="Periplasmic binding protein-like II"/>
    <property type="match status" value="2"/>
</dbReference>
<feature type="chain" id="PRO_5038838612" description="Solute-binding protein family 3/N-terminal domain-containing protein" evidence="4">
    <location>
        <begin position="17"/>
        <end position="279"/>
    </location>
</feature>
<feature type="signal peptide" evidence="4">
    <location>
        <begin position="1"/>
        <end position="16"/>
    </location>
</feature>
<dbReference type="InterPro" id="IPR051455">
    <property type="entry name" value="Bact_solute-bind_prot3"/>
</dbReference>
<dbReference type="InterPro" id="IPR001638">
    <property type="entry name" value="Solute-binding_3/MltF_N"/>
</dbReference>
<evidence type="ECO:0000256" key="3">
    <source>
        <dbReference type="ARBA" id="ARBA00022729"/>
    </source>
</evidence>
<proteinExistence type="inferred from homology"/>
<name>A0A0N0H3N8_9ACTN</name>
<dbReference type="Proteomes" id="UP000037982">
    <property type="component" value="Unassembled WGS sequence"/>
</dbReference>
<dbReference type="Pfam" id="PF00497">
    <property type="entry name" value="SBP_bac_3"/>
    <property type="match status" value="1"/>
</dbReference>
<dbReference type="SUPFAM" id="SSF53850">
    <property type="entry name" value="Periplasmic binding protein-like II"/>
    <property type="match status" value="1"/>
</dbReference>
<reference evidence="7" key="1">
    <citation type="submission" date="2015-07" db="EMBL/GenBank/DDBJ databases">
        <authorList>
            <person name="Ju K.-S."/>
            <person name="Doroghazi J.R."/>
            <person name="Metcalf W.W."/>
        </authorList>
    </citation>
    <scope>NUCLEOTIDE SEQUENCE [LARGE SCALE GENOMIC DNA]</scope>
    <source>
        <strain evidence="7">NRRL ISP-5002</strain>
    </source>
</reference>
<dbReference type="EMBL" id="LGKG01000013">
    <property type="protein sequence ID" value="KPC66412.1"/>
    <property type="molecule type" value="Genomic_DNA"/>
</dbReference>
<evidence type="ECO:0000256" key="2">
    <source>
        <dbReference type="ARBA" id="ARBA00022448"/>
    </source>
</evidence>
<dbReference type="GO" id="GO:0006865">
    <property type="term" value="P:amino acid transport"/>
    <property type="evidence" value="ECO:0007669"/>
    <property type="project" value="TreeGrafter"/>
</dbReference>
<keyword evidence="2" id="KW-0813">Transport</keyword>
<feature type="domain" description="Solute-binding protein family 3/N-terminal" evidence="5">
    <location>
        <begin position="28"/>
        <end position="247"/>
    </location>
</feature>
<evidence type="ECO:0000259" key="5">
    <source>
        <dbReference type="SMART" id="SM00062"/>
    </source>
</evidence>
<comment type="caution">
    <text evidence="6">The sequence shown here is derived from an EMBL/GenBank/DDBJ whole genome shotgun (WGS) entry which is preliminary data.</text>
</comment>